<dbReference type="OrthoDB" id="9800958at2"/>
<keyword evidence="4 15" id="KW-0133">Cell shape</keyword>
<dbReference type="InterPro" id="IPR000713">
    <property type="entry name" value="Mur_ligase_N"/>
</dbReference>
<dbReference type="GO" id="GO:0009252">
    <property type="term" value="P:peptidoglycan biosynthetic process"/>
    <property type="evidence" value="ECO:0007669"/>
    <property type="project" value="UniProtKB-UniRule"/>
</dbReference>
<dbReference type="GO" id="GO:0008360">
    <property type="term" value="P:regulation of cell shape"/>
    <property type="evidence" value="ECO:0007669"/>
    <property type="project" value="UniProtKB-KW"/>
</dbReference>
<dbReference type="PANTHER" id="PTHR23135">
    <property type="entry name" value="MUR LIGASE FAMILY MEMBER"/>
    <property type="match status" value="1"/>
</dbReference>
<gene>
    <name evidence="15" type="primary">murE</name>
    <name evidence="20" type="ORF">D7024_11115</name>
</gene>
<dbReference type="SUPFAM" id="SSF53244">
    <property type="entry name" value="MurD-like peptide ligases, peptide-binding domain"/>
    <property type="match status" value="1"/>
</dbReference>
<dbReference type="GO" id="GO:0005524">
    <property type="term" value="F:ATP binding"/>
    <property type="evidence" value="ECO:0007669"/>
    <property type="project" value="UniProtKB-UniRule"/>
</dbReference>
<dbReference type="InterPro" id="IPR035911">
    <property type="entry name" value="MurE/MurF_N"/>
</dbReference>
<dbReference type="SUPFAM" id="SSF63418">
    <property type="entry name" value="MurE/MurF N-terminal domain"/>
    <property type="match status" value="1"/>
</dbReference>
<dbReference type="InterPro" id="IPR013221">
    <property type="entry name" value="Mur_ligase_cen"/>
</dbReference>
<comment type="caution">
    <text evidence="15">Lacks conserved residue(s) required for the propagation of feature annotation.</text>
</comment>
<evidence type="ECO:0000256" key="9">
    <source>
        <dbReference type="ARBA" id="ARBA00056782"/>
    </source>
</evidence>
<evidence type="ECO:0000256" key="12">
    <source>
        <dbReference type="ARBA" id="ARBA00075482"/>
    </source>
</evidence>
<keyword evidence="15" id="KW-0547">Nucleotide-binding</keyword>
<name>A0A494WVG2_9FIRM</name>
<comment type="PTM">
    <text evidence="15">Carboxylation is probably crucial for Mg(2+) binding and, consequently, for the gamma-phosphate positioning of ATP.</text>
</comment>
<feature type="binding site" evidence="15">
    <location>
        <position position="462"/>
    </location>
    <ligand>
        <name>meso-2,6-diaminopimelate</name>
        <dbReference type="ChEBI" id="CHEBI:57791"/>
    </ligand>
</feature>
<organism evidence="20 21">
    <name type="scientific">Desulfofundulus salinus</name>
    <dbReference type="NCBI Taxonomy" id="2419843"/>
    <lineage>
        <taxon>Bacteria</taxon>
        <taxon>Bacillati</taxon>
        <taxon>Bacillota</taxon>
        <taxon>Clostridia</taxon>
        <taxon>Eubacteriales</taxon>
        <taxon>Peptococcaceae</taxon>
        <taxon>Desulfofundulus</taxon>
    </lineage>
</organism>
<dbReference type="GO" id="GO:0071555">
    <property type="term" value="P:cell wall organization"/>
    <property type="evidence" value="ECO:0007669"/>
    <property type="project" value="UniProtKB-KW"/>
</dbReference>
<reference evidence="20 21" key="1">
    <citation type="submission" date="2018-10" db="EMBL/GenBank/DDBJ databases">
        <authorList>
            <person name="Grouzdev D.S."/>
            <person name="Krutkina M.S."/>
            <person name="Tourova T.P."/>
            <person name="Nazina T.N."/>
        </authorList>
    </citation>
    <scope>NUCLEOTIDE SEQUENCE [LARGE SCALE GENOMIC DNA]</scope>
    <source>
        <strain evidence="20 21">435</strain>
    </source>
</reference>
<feature type="binding site" evidence="15">
    <location>
        <position position="382"/>
    </location>
    <ligand>
        <name>meso-2,6-diaminopimelate</name>
        <dbReference type="ChEBI" id="CHEBI:57791"/>
    </ligand>
</feature>
<keyword evidence="5 15" id="KW-0573">Peptidoglycan synthesis</keyword>
<feature type="binding site" evidence="15">
    <location>
        <begin position="406"/>
        <end position="409"/>
    </location>
    <ligand>
        <name>meso-2,6-diaminopimelate</name>
        <dbReference type="ChEBI" id="CHEBI:57791"/>
    </ligand>
</feature>
<dbReference type="InterPro" id="IPR036615">
    <property type="entry name" value="Mur_ligase_C_dom_sf"/>
</dbReference>
<evidence type="ECO:0000313" key="21">
    <source>
        <dbReference type="Proteomes" id="UP000271256"/>
    </source>
</evidence>
<evidence type="ECO:0000256" key="11">
    <source>
        <dbReference type="ARBA" id="ARBA00072883"/>
    </source>
</evidence>
<dbReference type="Gene3D" id="3.90.190.20">
    <property type="entry name" value="Mur ligase, C-terminal domain"/>
    <property type="match status" value="1"/>
</dbReference>
<dbReference type="GO" id="GO:0008765">
    <property type="term" value="F:UDP-N-acetylmuramoylalanyl-D-glutamate-2,6-diaminopimelate ligase activity"/>
    <property type="evidence" value="ECO:0007669"/>
    <property type="project" value="UniProtKB-UniRule"/>
</dbReference>
<dbReference type="GO" id="GO:0051301">
    <property type="term" value="P:cell division"/>
    <property type="evidence" value="ECO:0007669"/>
    <property type="project" value="UniProtKB-KW"/>
</dbReference>
<evidence type="ECO:0000256" key="2">
    <source>
        <dbReference type="ARBA" id="ARBA00005898"/>
    </source>
</evidence>
<comment type="cofactor">
    <cofactor evidence="15">
        <name>Mg(2+)</name>
        <dbReference type="ChEBI" id="CHEBI:18420"/>
    </cofactor>
</comment>
<sequence length="494" mass="53214">MLFSELIKGQNCLAVGGNQQVHISGIAYDSRQVQPGFLFVAVEGFTTDGHRYVEQAVSRGAVAVVVQKEIPLPSGIAYVRVPDTRLALALLAARFYGYPSRRLKLIGVTGTNGKTTTTHLLAAIYRAAGNKVGLIGTIANWIGDRVLPVAHTTPESLDLQKLLAEMVIEGVTVAVMEVSSHALALNRVAGCAFDAGVFTNITQDHLDFHRDMDDYLAAKTLLFRGLGQDGKPALAVINADDPRAGRIVAETRVPVFTYGLTAEAQVRAQEVKVTPRGVSFTVTSPWGEIPVSLKLTGYFNVYNALAAMTAAVAGGIPLPLAARALESVEGVPGRFELVDRGQDFTVVVDYAHTPDGLENILTTARAITPGRLITVFGCGGDRDPTKRPIMGEIAARLSDLPVITSDNPRTEDPMRIIAQVEEGVRRVRSNYRVVPDRREAIRFALGIAAPGDTVIIAGKGHENYQIIGTTKYPFDDRIEAIKALDEILSRGEQP</sequence>
<feature type="binding site" evidence="15">
    <location>
        <position position="187"/>
    </location>
    <ligand>
        <name>UDP-N-acetyl-alpha-D-muramoyl-L-alanyl-D-glutamate</name>
        <dbReference type="ChEBI" id="CHEBI:83900"/>
    </ligand>
</feature>
<proteinExistence type="inferred from homology"/>
<dbReference type="Pfam" id="PF01225">
    <property type="entry name" value="Mur_ligase"/>
    <property type="match status" value="1"/>
</dbReference>
<evidence type="ECO:0000256" key="4">
    <source>
        <dbReference type="ARBA" id="ARBA00022960"/>
    </source>
</evidence>
<feature type="domain" description="Mur ligase central" evidence="19">
    <location>
        <begin position="108"/>
        <end position="311"/>
    </location>
</feature>
<evidence type="ECO:0000256" key="7">
    <source>
        <dbReference type="ARBA" id="ARBA00023316"/>
    </source>
</evidence>
<comment type="function">
    <text evidence="9 15">Catalyzes the addition of meso-diaminopimelic acid to the nucleotide precursor UDP-N-acetylmuramoyl-L-alanyl-D-glutamate (UMAG) in the biosynthesis of bacterial cell-wall peptidoglycan.</text>
</comment>
<evidence type="ECO:0000256" key="1">
    <source>
        <dbReference type="ARBA" id="ARBA00004752"/>
    </source>
</evidence>
<keyword evidence="15" id="KW-0963">Cytoplasm</keyword>
<dbReference type="EMBL" id="RBWE01000001">
    <property type="protein sequence ID" value="RKO67459.1"/>
    <property type="molecule type" value="Genomic_DNA"/>
</dbReference>
<evidence type="ECO:0000256" key="16">
    <source>
        <dbReference type="RuleBase" id="RU004135"/>
    </source>
</evidence>
<dbReference type="GO" id="GO:0005737">
    <property type="term" value="C:cytoplasm"/>
    <property type="evidence" value="ECO:0007669"/>
    <property type="project" value="UniProtKB-SubCell"/>
</dbReference>
<dbReference type="Gene3D" id="3.40.1190.10">
    <property type="entry name" value="Mur-like, catalytic domain"/>
    <property type="match status" value="1"/>
</dbReference>
<evidence type="ECO:0000259" key="17">
    <source>
        <dbReference type="Pfam" id="PF01225"/>
    </source>
</evidence>
<comment type="caution">
    <text evidence="20">The sequence shown here is derived from an EMBL/GenBank/DDBJ whole genome shotgun (WGS) entry which is preliminary data.</text>
</comment>
<feature type="binding site" evidence="15">
    <location>
        <position position="179"/>
    </location>
    <ligand>
        <name>UDP-N-acetyl-alpha-D-muramoyl-L-alanyl-D-glutamate</name>
        <dbReference type="ChEBI" id="CHEBI:83900"/>
    </ligand>
</feature>
<dbReference type="GO" id="GO:0000287">
    <property type="term" value="F:magnesium ion binding"/>
    <property type="evidence" value="ECO:0007669"/>
    <property type="project" value="UniProtKB-UniRule"/>
</dbReference>
<keyword evidence="15 20" id="KW-0436">Ligase</keyword>
<dbReference type="FunFam" id="3.90.190.20:FF:000006">
    <property type="entry name" value="UDP-N-acetylmuramoyl-L-alanyl-D-glutamate--2,6-diaminopimelate ligase"/>
    <property type="match status" value="1"/>
</dbReference>
<keyword evidence="15" id="KW-0067">ATP-binding</keyword>
<dbReference type="PANTHER" id="PTHR23135:SF4">
    <property type="entry name" value="UDP-N-ACETYLMURAMOYL-L-ALANYL-D-GLUTAMATE--2,6-DIAMINOPIMELATE LIGASE MURE HOMOLOG, CHLOROPLASTIC"/>
    <property type="match status" value="1"/>
</dbReference>
<feature type="binding site" evidence="15">
    <location>
        <position position="30"/>
    </location>
    <ligand>
        <name>UDP-N-acetyl-alpha-D-muramoyl-L-alanyl-D-glutamate</name>
        <dbReference type="ChEBI" id="CHEBI:83900"/>
    </ligand>
</feature>
<evidence type="ECO:0000256" key="8">
    <source>
        <dbReference type="ARBA" id="ARBA00050251"/>
    </source>
</evidence>
<keyword evidence="21" id="KW-1185">Reference proteome</keyword>
<evidence type="ECO:0000259" key="18">
    <source>
        <dbReference type="Pfam" id="PF02875"/>
    </source>
</evidence>
<keyword evidence="6 15" id="KW-0131">Cell cycle</keyword>
<dbReference type="NCBIfam" id="NF001124">
    <property type="entry name" value="PRK00139.1-2"/>
    <property type="match status" value="1"/>
</dbReference>
<feature type="binding site" evidence="15">
    <location>
        <position position="458"/>
    </location>
    <ligand>
        <name>meso-2,6-diaminopimelate</name>
        <dbReference type="ChEBI" id="CHEBI:57791"/>
    </ligand>
</feature>
<evidence type="ECO:0000256" key="13">
    <source>
        <dbReference type="ARBA" id="ARBA00076158"/>
    </source>
</evidence>
<evidence type="ECO:0000256" key="14">
    <source>
        <dbReference type="ARBA" id="ARBA00081560"/>
    </source>
</evidence>
<keyword evidence="3 15" id="KW-0132">Cell division</keyword>
<comment type="pathway">
    <text evidence="1 15 16">Cell wall biogenesis; peptidoglycan biosynthesis.</text>
</comment>
<evidence type="ECO:0000256" key="10">
    <source>
        <dbReference type="ARBA" id="ARBA00066633"/>
    </source>
</evidence>
<dbReference type="Pfam" id="PF02875">
    <property type="entry name" value="Mur_ligase_C"/>
    <property type="match status" value="1"/>
</dbReference>
<evidence type="ECO:0000313" key="20">
    <source>
        <dbReference type="EMBL" id="RKO67459.1"/>
    </source>
</evidence>
<dbReference type="Pfam" id="PF08245">
    <property type="entry name" value="Mur_ligase_M"/>
    <property type="match status" value="1"/>
</dbReference>
<dbReference type="SUPFAM" id="SSF53623">
    <property type="entry name" value="MurD-like peptide ligases, catalytic domain"/>
    <property type="match status" value="1"/>
</dbReference>
<comment type="catalytic activity">
    <reaction evidence="8 15">
        <text>UDP-N-acetyl-alpha-D-muramoyl-L-alanyl-D-glutamate + meso-2,6-diaminopimelate + ATP = UDP-N-acetyl-alpha-D-muramoyl-L-alanyl-gamma-D-glutamyl-meso-2,6-diaminopimelate + ADP + phosphate + H(+)</text>
        <dbReference type="Rhea" id="RHEA:23676"/>
        <dbReference type="ChEBI" id="CHEBI:15378"/>
        <dbReference type="ChEBI" id="CHEBI:30616"/>
        <dbReference type="ChEBI" id="CHEBI:43474"/>
        <dbReference type="ChEBI" id="CHEBI:57791"/>
        <dbReference type="ChEBI" id="CHEBI:83900"/>
        <dbReference type="ChEBI" id="CHEBI:83905"/>
        <dbReference type="ChEBI" id="CHEBI:456216"/>
        <dbReference type="EC" id="6.3.2.13"/>
    </reaction>
</comment>
<dbReference type="RefSeq" id="WP_121451870.1">
    <property type="nucleotide sequence ID" value="NZ_RBWE01000001.1"/>
</dbReference>
<dbReference type="AlphaFoldDB" id="A0A494WVG2"/>
<dbReference type="NCBIfam" id="TIGR01085">
    <property type="entry name" value="murE"/>
    <property type="match status" value="1"/>
</dbReference>
<dbReference type="EC" id="6.3.2.13" evidence="10 15"/>
<dbReference type="HAMAP" id="MF_00208">
    <property type="entry name" value="MurE"/>
    <property type="match status" value="1"/>
</dbReference>
<dbReference type="Proteomes" id="UP000271256">
    <property type="component" value="Unassembled WGS sequence"/>
</dbReference>
<accession>A0A494WVG2</accession>
<dbReference type="InterPro" id="IPR036565">
    <property type="entry name" value="Mur-like_cat_sf"/>
</dbReference>
<dbReference type="NCBIfam" id="NF001126">
    <property type="entry name" value="PRK00139.1-4"/>
    <property type="match status" value="1"/>
</dbReference>
<evidence type="ECO:0000256" key="3">
    <source>
        <dbReference type="ARBA" id="ARBA00022618"/>
    </source>
</evidence>
<keyword evidence="7 15" id="KW-0961">Cell wall biogenesis/degradation</keyword>
<feature type="binding site" evidence="15">
    <location>
        <begin position="152"/>
        <end position="153"/>
    </location>
    <ligand>
        <name>UDP-N-acetyl-alpha-D-muramoyl-L-alanyl-D-glutamate</name>
        <dbReference type="ChEBI" id="CHEBI:83900"/>
    </ligand>
</feature>
<feature type="binding site" evidence="15">
    <location>
        <begin position="110"/>
        <end position="116"/>
    </location>
    <ligand>
        <name>ATP</name>
        <dbReference type="ChEBI" id="CHEBI:30616"/>
    </ligand>
</feature>
<feature type="short sequence motif" description="Meso-diaminopimelate recognition motif" evidence="15">
    <location>
        <begin position="406"/>
        <end position="409"/>
    </location>
</feature>
<dbReference type="Gene3D" id="3.40.1390.10">
    <property type="entry name" value="MurE/MurF, N-terminal domain"/>
    <property type="match status" value="1"/>
</dbReference>
<feature type="domain" description="Mur ligase N-terminal catalytic" evidence="17">
    <location>
        <begin position="22"/>
        <end position="96"/>
    </location>
</feature>
<evidence type="ECO:0000256" key="5">
    <source>
        <dbReference type="ARBA" id="ARBA00022984"/>
    </source>
</evidence>
<evidence type="ECO:0000256" key="15">
    <source>
        <dbReference type="HAMAP-Rule" id="MF_00208"/>
    </source>
</evidence>
<comment type="similarity">
    <text evidence="2 15">Belongs to the MurCDEF family. MurE subfamily.</text>
</comment>
<evidence type="ECO:0000256" key="6">
    <source>
        <dbReference type="ARBA" id="ARBA00023306"/>
    </source>
</evidence>
<dbReference type="InterPro" id="IPR004101">
    <property type="entry name" value="Mur_ligase_C"/>
</dbReference>
<feature type="domain" description="Mur ligase C-terminal" evidence="18">
    <location>
        <begin position="333"/>
        <end position="460"/>
    </location>
</feature>
<protein>
    <recommendedName>
        <fullName evidence="11 15">UDP-N-acetylmuramoyl-L-alanyl-D-glutamate--2,6-diaminopimelate ligase</fullName>
        <ecNumber evidence="10 15">6.3.2.13</ecNumber>
    </recommendedName>
    <alternativeName>
        <fullName evidence="12 15">Meso-A2pm-adding enzyme</fullName>
    </alternativeName>
    <alternativeName>
        <fullName evidence="13 15">Meso-diaminopimelate-adding enzyme</fullName>
    </alternativeName>
    <alternativeName>
        <fullName evidence="14 15">UDP-MurNAc-L-Ala-D-Glu:meso-diaminopimelate ligase</fullName>
    </alternativeName>
    <alternativeName>
        <fullName evidence="15">UDP-MurNAc-tripeptide synthetase</fullName>
    </alternativeName>
    <alternativeName>
        <fullName evidence="15">UDP-N-acetylmuramyl-tripeptide synthetase</fullName>
    </alternativeName>
</protein>
<evidence type="ECO:0000259" key="19">
    <source>
        <dbReference type="Pfam" id="PF08245"/>
    </source>
</evidence>
<comment type="subcellular location">
    <subcellularLocation>
        <location evidence="15 16">Cytoplasm</location>
    </subcellularLocation>
</comment>
<dbReference type="UniPathway" id="UPA00219"/>
<feature type="modified residue" description="N6-carboxylysine" evidence="15">
    <location>
        <position position="219"/>
    </location>
</feature>
<keyword evidence="15" id="KW-0460">Magnesium</keyword>
<dbReference type="InterPro" id="IPR005761">
    <property type="entry name" value="UDP-N-AcMur-Glu-dNH2Pim_ligase"/>
</dbReference>